<feature type="transmembrane region" description="Helical" evidence="5">
    <location>
        <begin position="714"/>
        <end position="737"/>
    </location>
</feature>
<feature type="domain" description="Prolyl 4-hydroxylase alpha subunit" evidence="6">
    <location>
        <begin position="1214"/>
        <end position="1431"/>
    </location>
</feature>
<feature type="region of interest" description="Disordered" evidence="4">
    <location>
        <begin position="1363"/>
        <end position="1386"/>
    </location>
</feature>
<comment type="cofactor">
    <cofactor evidence="1">
        <name>L-ascorbate</name>
        <dbReference type="ChEBI" id="CHEBI:38290"/>
    </cofactor>
</comment>
<dbReference type="SMART" id="SM00702">
    <property type="entry name" value="P4Hc"/>
    <property type="match status" value="1"/>
</dbReference>
<evidence type="ECO:0000256" key="1">
    <source>
        <dbReference type="ARBA" id="ARBA00001961"/>
    </source>
</evidence>
<sequence length="1437" mass="160891">MTRNWLSTVIIQWMRLRDTFKPKPKRHGYVQNEGWRPTPLRTPFLLSLAVLILLTLGALEFVRSYSNKYGGLAAYDNFPDNAAPIAACYKYIPTFVALVIVTLWSFCAYDVMRLEPYFQLAMNESVPAPVLLINYNFSYGILAPIRAARYSHWLVFCVSLVSLALRMCLPALHSGLIFMDDINFYSVQTVNTWPNLIDPESQAAWMDDQVLPNGHTDLGAQLRLLPSSEYAMAPLVLPADNLDKTLLISLNQTIYWANLTCVDISLDRYLPTSFNSQSTDSGDQRPVSFEARRIQVPGEADSSSGCTVDVALERTISADTNISQIRYWEPRRTNTSSSVFNSSHCDRFVLYGMVLDLGLAAKNSNPISHAAAFACSATYHYANANVSMFANSSVTSVSVDPDTVGSLGPAEFQMDKFQDLMRSKSEGAFTEDSIAKRIDRYQRDVSSLWEQTFIVTMSKLFDPTTSPVSLDAQQVATGVSVYVISRTALAAESILGAAAVLLLLLSYVYPRRPSFLRSDPGPIGAQCGIIADFFHPGAIQAYVDGNLHKATSRQLRQWSNNLRCQWQEGQDGRRIALVTTDGRPPEISARAARRTQDPNPHFLIIPWFLFECILLVVTVVFFVASLQRFGFKKRNPYYTTWDLLCLMLLVYAPNVVASMVTVLLASSLRHLSTLEPWVQLQRGMATAKQSLSANYASQVPLAVLAKCRKGGPPLLMIVSLACTLDLILSLVIGGIFVPQVDLSAKSATSLLYRQYSPSTFSAPASAVKFNSFHFIPMNTSMPQIPWTTNEYSFIPIGNDDDEYYRTFYTTTTRGIGASLTCRELPANHSWSDTSTGNRYWHYQPFDDTANTNCTVEVPSARTSDSEGIGDQSIRYLTSAGPTDCQMLTILVLARWGVSDGIVGDADKTTALQCQPKIHIQDFEIDFDFSGQIQAYRPVPGSSVTNGDMFLNASKTLAQYNQVLTDFLQRSAESPSSPFSRHDWPGILTAHTYERWHPSSSSFAPDSLISAAQTTYSTMFSTYISLRRDLFLERLTGSSLPALNGTMAETDWEMELSIPTVVIVIVIISLDFLVMAGVFLTRRGRYLGPRIPRSIGALIPWVTHSQMMRDFQGACKWNNEEWESHLAQSARRYRFGETVCADEVSRLMIDYDTTCKEHEQGRHKGARADTVLDFDSAPEYDSAAILDESVLSLDDGVLVTCPTDQYRVHLLSREPLVIYIEDFVSEDEADELVKMSKNYTPSIIYDGTTTRVDPTVRLSDRALLDRTPTVRCLEQRARSFQGWRPNLYIERMWAQRYNASGHYTHHFDWAGSVAARGGDRASTFMVYLGAECVGGGTSFPRLRRPVDTRWCRFIDCDEHYQYQQEKGQEQRDQGAGSGTGPVTKEGITFKPIKGNAIFWENLRPDGSGYWETWHAAEPVVEGTKVGLNIWSWYQAPRR</sequence>
<feature type="transmembrane region" description="Helical" evidence="5">
    <location>
        <begin position="1055"/>
        <end position="1079"/>
    </location>
</feature>
<dbReference type="RefSeq" id="XP_033425667.1">
    <property type="nucleotide sequence ID" value="XM_033572352.1"/>
</dbReference>
<dbReference type="Gene3D" id="2.60.120.620">
    <property type="entry name" value="q2cbj1_9rhob like domain"/>
    <property type="match status" value="1"/>
</dbReference>
<evidence type="ECO:0000313" key="7">
    <source>
        <dbReference type="EMBL" id="KAA8646306.1"/>
    </source>
</evidence>
<dbReference type="VEuPathDB" id="FungiDB:EYZ11_013189"/>
<evidence type="ECO:0000256" key="3">
    <source>
        <dbReference type="ARBA" id="ARBA00023002"/>
    </source>
</evidence>
<dbReference type="InterPro" id="IPR021840">
    <property type="entry name" value="DUF3433"/>
</dbReference>
<dbReference type="GO" id="GO:0051213">
    <property type="term" value="F:dioxygenase activity"/>
    <property type="evidence" value="ECO:0007669"/>
    <property type="project" value="UniProtKB-KW"/>
</dbReference>
<dbReference type="GeneID" id="54330435"/>
<keyword evidence="2" id="KW-0223">Dioxygenase</keyword>
<evidence type="ECO:0000256" key="2">
    <source>
        <dbReference type="ARBA" id="ARBA00022964"/>
    </source>
</evidence>
<dbReference type="GO" id="GO:0031418">
    <property type="term" value="F:L-ascorbic acid binding"/>
    <property type="evidence" value="ECO:0007669"/>
    <property type="project" value="InterPro"/>
</dbReference>
<dbReference type="PANTHER" id="PTHR37544:SF3">
    <property type="entry name" value="SPRAY"/>
    <property type="match status" value="1"/>
</dbReference>
<dbReference type="EMBL" id="QUQM01000007">
    <property type="protein sequence ID" value="KAA8646306.1"/>
    <property type="molecule type" value="Genomic_DNA"/>
</dbReference>
<proteinExistence type="predicted"/>
<gene>
    <name evidence="7" type="ORF">ATNIH1004_007733</name>
</gene>
<dbReference type="Pfam" id="PF11915">
    <property type="entry name" value="DUF3433"/>
    <property type="match status" value="2"/>
</dbReference>
<keyword evidence="5" id="KW-0812">Transmembrane</keyword>
<protein>
    <recommendedName>
        <fullName evidence="6">Prolyl 4-hydroxylase alpha subunit domain-containing protein</fullName>
    </recommendedName>
</protein>
<organism evidence="7 8">
    <name type="scientific">Aspergillus tanneri</name>
    <dbReference type="NCBI Taxonomy" id="1220188"/>
    <lineage>
        <taxon>Eukaryota</taxon>
        <taxon>Fungi</taxon>
        <taxon>Dikarya</taxon>
        <taxon>Ascomycota</taxon>
        <taxon>Pezizomycotina</taxon>
        <taxon>Eurotiomycetes</taxon>
        <taxon>Eurotiomycetidae</taxon>
        <taxon>Eurotiales</taxon>
        <taxon>Aspergillaceae</taxon>
        <taxon>Aspergillus</taxon>
        <taxon>Aspergillus subgen. Circumdati</taxon>
    </lineage>
</organism>
<dbReference type="GO" id="GO:0016705">
    <property type="term" value="F:oxidoreductase activity, acting on paired donors, with incorporation or reduction of molecular oxygen"/>
    <property type="evidence" value="ECO:0007669"/>
    <property type="project" value="InterPro"/>
</dbReference>
<dbReference type="OrthoDB" id="3248909at2759"/>
<feature type="transmembrane region" description="Helical" evidence="5">
    <location>
        <begin position="646"/>
        <end position="665"/>
    </location>
</feature>
<evidence type="ECO:0000259" key="6">
    <source>
        <dbReference type="SMART" id="SM00702"/>
    </source>
</evidence>
<dbReference type="InterPro" id="IPR044862">
    <property type="entry name" value="Pro_4_hyd_alph_FE2OG_OXY"/>
</dbReference>
<accession>A0A5M9MK88</accession>
<comment type="caution">
    <text evidence="7">The sequence shown here is derived from an EMBL/GenBank/DDBJ whole genome shotgun (WGS) entry which is preliminary data.</text>
</comment>
<keyword evidence="5" id="KW-1133">Transmembrane helix</keyword>
<dbReference type="InterPro" id="IPR006620">
    <property type="entry name" value="Pro_4_hyd_alph"/>
</dbReference>
<dbReference type="Pfam" id="PF13640">
    <property type="entry name" value="2OG-FeII_Oxy_3"/>
    <property type="match status" value="1"/>
</dbReference>
<feature type="transmembrane region" description="Helical" evidence="5">
    <location>
        <begin position="83"/>
        <end position="106"/>
    </location>
</feature>
<evidence type="ECO:0000256" key="5">
    <source>
        <dbReference type="SAM" id="Phobius"/>
    </source>
</evidence>
<dbReference type="PANTHER" id="PTHR37544">
    <property type="entry name" value="SPRAY-RELATED"/>
    <property type="match status" value="1"/>
</dbReference>
<evidence type="ECO:0000313" key="8">
    <source>
        <dbReference type="Proteomes" id="UP000324241"/>
    </source>
</evidence>
<feature type="transmembrane region" description="Helical" evidence="5">
    <location>
        <begin position="44"/>
        <end position="62"/>
    </location>
</feature>
<keyword evidence="3" id="KW-0560">Oxidoreductase</keyword>
<reference evidence="7 8" key="1">
    <citation type="submission" date="2019-08" db="EMBL/GenBank/DDBJ databases">
        <title>The genome sequence of a newly discovered highly antifungal drug resistant Aspergillus species, Aspergillus tanneri NIH 1004.</title>
        <authorList>
            <person name="Mounaud S."/>
            <person name="Singh I."/>
            <person name="Joardar V."/>
            <person name="Pakala S."/>
            <person name="Pakala S."/>
            <person name="Venepally P."/>
            <person name="Chung J.K."/>
            <person name="Losada L."/>
            <person name="Nierman W.C."/>
        </authorList>
    </citation>
    <scope>NUCLEOTIDE SEQUENCE [LARGE SCALE GENOMIC DNA]</scope>
    <source>
        <strain evidence="7 8">NIH1004</strain>
    </source>
</reference>
<keyword evidence="5" id="KW-0472">Membrane</keyword>
<dbReference type="GO" id="GO:0005506">
    <property type="term" value="F:iron ion binding"/>
    <property type="evidence" value="ECO:0007669"/>
    <property type="project" value="InterPro"/>
</dbReference>
<dbReference type="FunFam" id="2.60.120.620:FF:000027">
    <property type="entry name" value="Oxidoreductase, 2OG-Fe(II) oxygenase family family"/>
    <property type="match status" value="1"/>
</dbReference>
<feature type="transmembrane region" description="Helical" evidence="5">
    <location>
        <begin position="602"/>
        <end position="626"/>
    </location>
</feature>
<dbReference type="VEuPathDB" id="FungiDB:EYZ11_004417"/>
<name>A0A5M9MK88_9EURO</name>
<feature type="transmembrane region" description="Helical" evidence="5">
    <location>
        <begin position="152"/>
        <end position="172"/>
    </location>
</feature>
<dbReference type="Proteomes" id="UP000324241">
    <property type="component" value="Unassembled WGS sequence"/>
</dbReference>
<evidence type="ECO:0000256" key="4">
    <source>
        <dbReference type="SAM" id="MobiDB-lite"/>
    </source>
</evidence>